<proteinExistence type="predicted"/>
<evidence type="ECO:0000313" key="3">
    <source>
        <dbReference type="Proteomes" id="UP000319776"/>
    </source>
</evidence>
<keyword evidence="1" id="KW-1133">Transmembrane helix</keyword>
<feature type="transmembrane region" description="Helical" evidence="1">
    <location>
        <begin position="39"/>
        <end position="61"/>
    </location>
</feature>
<feature type="transmembrane region" description="Helical" evidence="1">
    <location>
        <begin position="73"/>
        <end position="98"/>
    </location>
</feature>
<dbReference type="Proteomes" id="UP000319776">
    <property type="component" value="Unassembled WGS sequence"/>
</dbReference>
<dbReference type="EMBL" id="VFSS01000007">
    <property type="protein sequence ID" value="TPE57198.1"/>
    <property type="molecule type" value="Genomic_DNA"/>
</dbReference>
<reference evidence="2 3" key="1">
    <citation type="submission" date="2019-06" db="EMBL/GenBank/DDBJ databases">
        <title>Mycoplasma falconis type strain whole genome sequence.</title>
        <authorList>
            <person name="Spergser J."/>
        </authorList>
    </citation>
    <scope>NUCLEOTIDE SEQUENCE [LARGE SCALE GENOMIC DNA]</scope>
    <source>
        <strain evidence="2 3">ATCC 51372</strain>
    </source>
</reference>
<keyword evidence="1" id="KW-0812">Transmembrane</keyword>
<keyword evidence="3" id="KW-1185">Reference proteome</keyword>
<sequence length="117" mass="13017">MKNIKKKTLVNVLLLFNVLTVLTAIITLILYVAGISKEAISYALWILLSFYILGLLVNILGTTYAYSLKYNKAFWYLLIGIIIPLLAIIGAISLGLAVDNQLIKNNKMSKNEKSVNL</sequence>
<dbReference type="AlphaFoldDB" id="A0A501X9E5"/>
<dbReference type="RefSeq" id="WP_140781383.1">
    <property type="nucleotide sequence ID" value="NZ_VFSS01000007.1"/>
</dbReference>
<protein>
    <submittedName>
        <fullName evidence="2">Uncharacterized protein</fullName>
    </submittedName>
</protein>
<organism evidence="2 3">
    <name type="scientific">[Mycoplasma] falconis</name>
    <dbReference type="NCBI Taxonomy" id="92403"/>
    <lineage>
        <taxon>Bacteria</taxon>
        <taxon>Bacillati</taxon>
        <taxon>Mycoplasmatota</taxon>
        <taxon>Mycoplasmoidales</taxon>
        <taxon>Metamycoplasmataceae</taxon>
        <taxon>Metamycoplasma</taxon>
    </lineage>
</organism>
<gene>
    <name evidence="2" type="ORF">FJO69_02175</name>
</gene>
<comment type="caution">
    <text evidence="2">The sequence shown here is derived from an EMBL/GenBank/DDBJ whole genome shotgun (WGS) entry which is preliminary data.</text>
</comment>
<feature type="transmembrane region" description="Helical" evidence="1">
    <location>
        <begin position="12"/>
        <end position="33"/>
    </location>
</feature>
<evidence type="ECO:0000256" key="1">
    <source>
        <dbReference type="SAM" id="Phobius"/>
    </source>
</evidence>
<accession>A0A501X9E5</accession>
<keyword evidence="1" id="KW-0472">Membrane</keyword>
<evidence type="ECO:0000313" key="2">
    <source>
        <dbReference type="EMBL" id="TPE57198.1"/>
    </source>
</evidence>
<name>A0A501X9E5_9BACT</name>